<feature type="compositionally biased region" description="Low complexity" evidence="1">
    <location>
        <begin position="15"/>
        <end position="41"/>
    </location>
</feature>
<evidence type="ECO:0000313" key="2">
    <source>
        <dbReference type="EMBL" id="TQN67530.1"/>
    </source>
</evidence>
<name>A0A5Q4BKN6_9PEZI</name>
<feature type="compositionally biased region" description="Polar residues" evidence="1">
    <location>
        <begin position="42"/>
        <end position="61"/>
    </location>
</feature>
<protein>
    <submittedName>
        <fullName evidence="2">Uncharacterized protein</fullName>
    </submittedName>
</protein>
<dbReference type="AlphaFoldDB" id="A0A5Q4BKN6"/>
<dbReference type="EMBL" id="PUHP01000896">
    <property type="protein sequence ID" value="TQN67530.1"/>
    <property type="molecule type" value="Genomic_DNA"/>
</dbReference>
<reference evidence="2 3" key="1">
    <citation type="journal article" date="2019" name="Sci. Rep.">
        <title>Colletotrichum shisoi sp. nov., an anthracnose pathogen of Perilla frutescens in Japan: molecular phylogenetic, morphological and genomic evidence.</title>
        <authorList>
            <person name="Gan P."/>
            <person name="Tsushima A."/>
            <person name="Hiroyama R."/>
            <person name="Narusaka M."/>
            <person name="Takano Y."/>
            <person name="Narusaka Y."/>
            <person name="Kawaradani M."/>
            <person name="Damm U."/>
            <person name="Shirasu K."/>
        </authorList>
    </citation>
    <scope>NUCLEOTIDE SEQUENCE [LARGE SCALE GENOMIC DNA]</scope>
    <source>
        <strain evidence="2 3">PG-2018a</strain>
    </source>
</reference>
<sequence>MEQISSSLNAVGIKQKQYAQASSQKRPPLSTSSSTVPSKTSINNTSSALLTSQSINDTQVIPQGPNRLDITKTENNSHRISTASPKLWCFRTNIWVAHAHDIPVPSDLLSKWLEIKERLMIDLQDVRIEMMAEQAREKRSCKKEPKRRHIVPELRMSGRRNNLFSDSVTISPCVWILCGSKSCRDKVQRIINNLSFPINFVQEPVEVHDGAPEFNATQASTSLSQLQRDLDMDMGLKHRGGVILYHMEEAGGPSEHQSACGLLCCATFLNNGRVLKQRISRVGGLLADHDMECPIAMTTSHGIFDCLWLDKQDIEMPTRPGSPLTETLLLNNDDDFTCFSSSDSESGSDCNQDDVGIDHGVSKDNAIRGSRGMGLFWGAEMPQR</sequence>
<proteinExistence type="predicted"/>
<dbReference type="Proteomes" id="UP000326340">
    <property type="component" value="Unassembled WGS sequence"/>
</dbReference>
<dbReference type="OrthoDB" id="4847715at2759"/>
<comment type="caution">
    <text evidence="2">The sequence shown here is derived from an EMBL/GenBank/DDBJ whole genome shotgun (WGS) entry which is preliminary data.</text>
</comment>
<accession>A0A5Q4BKN6</accession>
<evidence type="ECO:0000313" key="3">
    <source>
        <dbReference type="Proteomes" id="UP000326340"/>
    </source>
</evidence>
<organism evidence="2 3">
    <name type="scientific">Colletotrichum shisoi</name>
    <dbReference type="NCBI Taxonomy" id="2078593"/>
    <lineage>
        <taxon>Eukaryota</taxon>
        <taxon>Fungi</taxon>
        <taxon>Dikarya</taxon>
        <taxon>Ascomycota</taxon>
        <taxon>Pezizomycotina</taxon>
        <taxon>Sordariomycetes</taxon>
        <taxon>Hypocreomycetidae</taxon>
        <taxon>Glomerellales</taxon>
        <taxon>Glomerellaceae</taxon>
        <taxon>Colletotrichum</taxon>
        <taxon>Colletotrichum destructivum species complex</taxon>
    </lineage>
</organism>
<feature type="region of interest" description="Disordered" evidence="1">
    <location>
        <begin position="15"/>
        <end position="77"/>
    </location>
</feature>
<keyword evidence="3" id="KW-1185">Reference proteome</keyword>
<evidence type="ECO:0000256" key="1">
    <source>
        <dbReference type="SAM" id="MobiDB-lite"/>
    </source>
</evidence>
<gene>
    <name evidence="2" type="ORF">CSHISOI_07923</name>
</gene>